<organism evidence="2 3">
    <name type="scientific">Mycoplasmopsis gallopavonis</name>
    <dbReference type="NCBI Taxonomy" id="76629"/>
    <lineage>
        <taxon>Bacteria</taxon>
        <taxon>Bacillati</taxon>
        <taxon>Mycoplasmatota</taxon>
        <taxon>Mycoplasmoidales</taxon>
        <taxon>Metamycoplasmataceae</taxon>
        <taxon>Mycoplasmopsis</taxon>
    </lineage>
</organism>
<dbReference type="RefSeq" id="WP_119572086.1">
    <property type="nucleotide sequence ID" value="NZ_LR215031.1"/>
</dbReference>
<protein>
    <submittedName>
        <fullName evidence="2">Uncharacterized protein</fullName>
    </submittedName>
</protein>
<keyword evidence="1" id="KW-0812">Transmembrane</keyword>
<gene>
    <name evidence="2" type="ORF">NCTC10186_00176</name>
</gene>
<dbReference type="Proteomes" id="UP000289862">
    <property type="component" value="Chromosome"/>
</dbReference>
<feature type="transmembrane region" description="Helical" evidence="1">
    <location>
        <begin position="187"/>
        <end position="218"/>
    </location>
</feature>
<proteinExistence type="predicted"/>
<feature type="transmembrane region" description="Helical" evidence="1">
    <location>
        <begin position="34"/>
        <end position="56"/>
    </location>
</feature>
<keyword evidence="3" id="KW-1185">Reference proteome</keyword>
<reference evidence="2 3" key="1">
    <citation type="submission" date="2019-01" db="EMBL/GenBank/DDBJ databases">
        <authorList>
            <consortium name="Pathogen Informatics"/>
        </authorList>
    </citation>
    <scope>NUCLEOTIDE SEQUENCE [LARGE SCALE GENOMIC DNA]</scope>
    <source>
        <strain evidence="2 3">NCTC10186</strain>
    </source>
</reference>
<evidence type="ECO:0000313" key="3">
    <source>
        <dbReference type="Proteomes" id="UP000289862"/>
    </source>
</evidence>
<dbReference type="EMBL" id="LR215031">
    <property type="protein sequence ID" value="VEU72707.1"/>
    <property type="molecule type" value="Genomic_DNA"/>
</dbReference>
<sequence>MKLQKLFALANLKFLEDYQEKDRWMTKSKSQAKWILLIVALTCFLLFSYGFCYYLKVLPNFLTKIYYYVFDLNFGVAIFFFLPWGIITLVLGIILFSYETKLISIRSILFKYPLKKYLNNILFSFGCLTFVALMILYLVLAKKNEQFIDFQIYVDELFERGWYTHYYLKNTPDINHLGFWLHHFFNLLMVITVSPVLLILLIILFALFSVLALFWPYLKLIKFGKNRSWVNLYKTLKYKRSDFELTNSVEDLVEFGRFVFKNKLDQIQNLSLIKFCQQLAFELKTEENAKKLYNIFKTNQTSLLTEKQEKTNLKEVKTKLLDLDSLQRVSLSQNQTEWKPNLAYGNRDQHTKFDKTVKDSFDITMEEKDA</sequence>
<evidence type="ECO:0000256" key="1">
    <source>
        <dbReference type="SAM" id="Phobius"/>
    </source>
</evidence>
<accession>A0A449AYZ9</accession>
<dbReference type="AlphaFoldDB" id="A0A449AYZ9"/>
<feature type="transmembrane region" description="Helical" evidence="1">
    <location>
        <begin position="117"/>
        <end position="140"/>
    </location>
</feature>
<dbReference type="KEGG" id="mgal:NCTC10186_00176"/>
<feature type="transmembrane region" description="Helical" evidence="1">
    <location>
        <begin position="76"/>
        <end position="96"/>
    </location>
</feature>
<keyword evidence="1" id="KW-1133">Transmembrane helix</keyword>
<name>A0A449AYZ9_9BACT</name>
<keyword evidence="1" id="KW-0472">Membrane</keyword>
<evidence type="ECO:0000313" key="2">
    <source>
        <dbReference type="EMBL" id="VEU72707.1"/>
    </source>
</evidence>